<comment type="catalytic activity">
    <reaction evidence="13">
        <text>Preferential cleavage: (Ac)2-L-Lys-D-Ala-|-D-Ala. Also transpeptidation of peptidyl-alanyl moieties that are N-acyl substituents of D-alanine.</text>
        <dbReference type="EC" id="3.4.16.4"/>
    </reaction>
</comment>
<keyword evidence="10" id="KW-0573">Peptidoglycan synthesis</keyword>
<keyword evidence="5" id="KW-0645">Protease</keyword>
<proteinExistence type="inferred from homology"/>
<dbReference type="Gene3D" id="1.10.3810.10">
    <property type="entry name" value="Biosynthetic peptidoglycan transglycosylase-like"/>
    <property type="match status" value="1"/>
</dbReference>
<dbReference type="RefSeq" id="WP_376799948.1">
    <property type="nucleotide sequence ID" value="NZ_LWDL01000031.1"/>
</dbReference>
<evidence type="ECO:0000256" key="4">
    <source>
        <dbReference type="ARBA" id="ARBA00022645"/>
    </source>
</evidence>
<feature type="region of interest" description="Disordered" evidence="15">
    <location>
        <begin position="720"/>
        <end position="742"/>
    </location>
</feature>
<comment type="caution">
    <text evidence="18">The sequence shown here is derived from an EMBL/GenBank/DDBJ whole genome shotgun (WGS) entry which is preliminary data.</text>
</comment>
<dbReference type="InterPro" id="IPR023346">
    <property type="entry name" value="Lysozyme-like_dom_sf"/>
</dbReference>
<comment type="similarity">
    <text evidence="3">In the N-terminal section; belongs to the glycosyltransferase 51 family.</text>
</comment>
<organism evidence="18 19">
    <name type="scientific">Candidatus Raskinella chloraquaticus</name>
    <dbReference type="NCBI Taxonomy" id="1951219"/>
    <lineage>
        <taxon>Bacteria</taxon>
        <taxon>Pseudomonadati</taxon>
        <taxon>Pseudomonadota</taxon>
        <taxon>Alphaproteobacteria</taxon>
        <taxon>Hyphomicrobiales</taxon>
        <taxon>Phreatobacteraceae</taxon>
        <taxon>Candidatus Raskinella</taxon>
    </lineage>
</organism>
<evidence type="ECO:0000256" key="7">
    <source>
        <dbReference type="ARBA" id="ARBA00022679"/>
    </source>
</evidence>
<dbReference type="PANTHER" id="PTHR32282:SF33">
    <property type="entry name" value="PEPTIDOGLYCAN GLYCOSYLTRANSFERASE"/>
    <property type="match status" value="1"/>
</dbReference>
<keyword evidence="12" id="KW-0961">Cell wall biogenesis/degradation</keyword>
<dbReference type="EMBL" id="LWDL01000031">
    <property type="protein sequence ID" value="OQW49725.1"/>
    <property type="molecule type" value="Genomic_DNA"/>
</dbReference>
<evidence type="ECO:0000256" key="12">
    <source>
        <dbReference type="ARBA" id="ARBA00023316"/>
    </source>
</evidence>
<feature type="domain" description="Glycosyl transferase family 51" evidence="17">
    <location>
        <begin position="136"/>
        <end position="302"/>
    </location>
</feature>
<evidence type="ECO:0000256" key="11">
    <source>
        <dbReference type="ARBA" id="ARBA00023268"/>
    </source>
</evidence>
<dbReference type="PANTHER" id="PTHR32282">
    <property type="entry name" value="BINDING PROTEIN TRANSPEPTIDASE, PUTATIVE-RELATED"/>
    <property type="match status" value="1"/>
</dbReference>
<evidence type="ECO:0000256" key="2">
    <source>
        <dbReference type="ARBA" id="ARBA00007090"/>
    </source>
</evidence>
<evidence type="ECO:0000313" key="19">
    <source>
        <dbReference type="Proteomes" id="UP000192872"/>
    </source>
</evidence>
<keyword evidence="7" id="KW-0808">Transferase</keyword>
<evidence type="ECO:0000256" key="13">
    <source>
        <dbReference type="ARBA" id="ARBA00034000"/>
    </source>
</evidence>
<dbReference type="Gene3D" id="3.40.710.10">
    <property type="entry name" value="DD-peptidase/beta-lactamase superfamily"/>
    <property type="match status" value="1"/>
</dbReference>
<evidence type="ECO:0000256" key="3">
    <source>
        <dbReference type="ARBA" id="ARBA00007739"/>
    </source>
</evidence>
<keyword evidence="11" id="KW-0511">Multifunctional enzyme</keyword>
<dbReference type="GO" id="GO:0071555">
    <property type="term" value="P:cell wall organization"/>
    <property type="evidence" value="ECO:0007669"/>
    <property type="project" value="UniProtKB-KW"/>
</dbReference>
<evidence type="ECO:0000256" key="10">
    <source>
        <dbReference type="ARBA" id="ARBA00022984"/>
    </source>
</evidence>
<comment type="catalytic activity">
    <reaction evidence="14">
        <text>[GlcNAc-(1-&gt;4)-Mur2Ac(oyl-L-Ala-gamma-D-Glu-L-Lys-D-Ala-D-Ala)](n)-di-trans,octa-cis-undecaprenyl diphosphate + beta-D-GlcNAc-(1-&gt;4)-Mur2Ac(oyl-L-Ala-gamma-D-Glu-L-Lys-D-Ala-D-Ala)-di-trans,octa-cis-undecaprenyl diphosphate = [GlcNAc-(1-&gt;4)-Mur2Ac(oyl-L-Ala-gamma-D-Glu-L-Lys-D-Ala-D-Ala)](n+1)-di-trans,octa-cis-undecaprenyl diphosphate + di-trans,octa-cis-undecaprenyl diphosphate + H(+)</text>
        <dbReference type="Rhea" id="RHEA:23708"/>
        <dbReference type="Rhea" id="RHEA-COMP:9602"/>
        <dbReference type="Rhea" id="RHEA-COMP:9603"/>
        <dbReference type="ChEBI" id="CHEBI:15378"/>
        <dbReference type="ChEBI" id="CHEBI:58405"/>
        <dbReference type="ChEBI" id="CHEBI:60033"/>
        <dbReference type="ChEBI" id="CHEBI:78435"/>
        <dbReference type="EC" id="2.4.99.28"/>
    </reaction>
</comment>
<dbReference type="InterPro" id="IPR050396">
    <property type="entry name" value="Glycosyltr_51/Transpeptidase"/>
</dbReference>
<dbReference type="Pfam" id="PF00905">
    <property type="entry name" value="Transpeptidase"/>
    <property type="match status" value="1"/>
</dbReference>
<evidence type="ECO:0000259" key="17">
    <source>
        <dbReference type="Pfam" id="PF00912"/>
    </source>
</evidence>
<keyword evidence="8" id="KW-0378">Hydrolase</keyword>
<name>A0A1W9HQI4_9HYPH</name>
<dbReference type="GO" id="GO:0009252">
    <property type="term" value="P:peptidoglycan biosynthetic process"/>
    <property type="evidence" value="ECO:0007669"/>
    <property type="project" value="UniProtKB-UniPathway"/>
</dbReference>
<dbReference type="InterPro" id="IPR001264">
    <property type="entry name" value="Glyco_trans_51"/>
</dbReference>
<dbReference type="GO" id="GO:0030288">
    <property type="term" value="C:outer membrane-bounded periplasmic space"/>
    <property type="evidence" value="ECO:0007669"/>
    <property type="project" value="TreeGrafter"/>
</dbReference>
<dbReference type="Pfam" id="PF00912">
    <property type="entry name" value="Transgly"/>
    <property type="match status" value="1"/>
</dbReference>
<keyword evidence="4" id="KW-0121">Carboxypeptidase</keyword>
<evidence type="ECO:0000259" key="16">
    <source>
        <dbReference type="Pfam" id="PF00905"/>
    </source>
</evidence>
<feature type="domain" description="Penicillin-binding protein transpeptidase" evidence="16">
    <location>
        <begin position="396"/>
        <end position="622"/>
    </location>
</feature>
<dbReference type="STRING" id="1827387.A4S15_03185"/>
<keyword evidence="6" id="KW-0328">Glycosyltransferase</keyword>
<comment type="pathway">
    <text evidence="1">Cell wall biogenesis; peptidoglycan biosynthesis.</text>
</comment>
<dbReference type="InterPro" id="IPR012338">
    <property type="entry name" value="Beta-lactam/transpept-like"/>
</dbReference>
<dbReference type="InterPro" id="IPR036950">
    <property type="entry name" value="PBP_transglycosylase"/>
</dbReference>
<reference evidence="18 19" key="1">
    <citation type="journal article" date="2017" name="Water Res.">
        <title>Comammox in drinking water systems.</title>
        <authorList>
            <person name="Wang Y."/>
            <person name="Ma L."/>
            <person name="Mao Y."/>
            <person name="Jiang X."/>
            <person name="Xia Y."/>
            <person name="Yu K."/>
            <person name="Li B."/>
            <person name="Zhang T."/>
        </authorList>
    </citation>
    <scope>NUCLEOTIDE SEQUENCE [LARGE SCALE GENOMIC DNA]</scope>
    <source>
        <strain evidence="18">SG_bin8</strain>
    </source>
</reference>
<dbReference type="GO" id="GO:0008360">
    <property type="term" value="P:regulation of cell shape"/>
    <property type="evidence" value="ECO:0007669"/>
    <property type="project" value="UniProtKB-KW"/>
</dbReference>
<keyword evidence="9" id="KW-0133">Cell shape</keyword>
<gene>
    <name evidence="18" type="ORF">A4S15_03185</name>
</gene>
<dbReference type="GO" id="GO:0006508">
    <property type="term" value="P:proteolysis"/>
    <property type="evidence" value="ECO:0007669"/>
    <property type="project" value="UniProtKB-KW"/>
</dbReference>
<evidence type="ECO:0000256" key="14">
    <source>
        <dbReference type="ARBA" id="ARBA00049902"/>
    </source>
</evidence>
<dbReference type="GO" id="GO:0009002">
    <property type="term" value="F:serine-type D-Ala-D-Ala carboxypeptidase activity"/>
    <property type="evidence" value="ECO:0007669"/>
    <property type="project" value="UniProtKB-EC"/>
</dbReference>
<accession>A0A1W9HQI4</accession>
<sequence length="742" mass="80949">MKIPADQDNRQTGAPDPQAAVDLRSMAPKTKKSRWSFGLLEIDSMIDDTLYRCGAVLKQSYDGFTVFMDRFGVVGVKRIAVEFASDGLTFAVLGGMLLLAFAKPAFEYAKVDWRSAQDYAIVFLDRAGNEIGQRGIRHTESVRLEDIPAYLVQATLATEDRRFFEHFGIDVPGTARAIVENARHAGIVQGGSSLTQQLAKNLFLSNERTIERKIREAFLALWLEVNLSKREILKTYLDRAYMGGGAFGVEAASNFYFGKSVRDISLAEAAMLAGLFKAPSRYAPHINLPAARGRANQVLTNLVEAGYLTEGQVWGARRNPATPVARRNDESPNYFLDWAFDEVKRLVPRGERTLTVKTTIDVNLQRRADQAIEDALRKSGDAYDVDQGALVSLDIDGSIRAMVGGRDYGSSQFNRAVTGQRQTGSSFKPYVYLTAFMNGYSPKTAIVDAPITIGNWSPKNYSGGYSGAMNLTEALVRSINTVPVRLTAAIGRAKIIETVRKAGIESELPNTPSLPLGVADLTVIEMAQGYAHFASGGKSVKAHGIVEIRNPKGDILYRTDRDGPPQTQVFPPKAVADLVGVMVEIVERGTATRAQLDGIRAAGKTGTTNAYRDAWFVGYTGNFTTAVWFGNDDSTPMNRMTGGTLPAMTWQEFMSHAHRGVERRALFGVADEPLTRLSRATLAGGVDVSAPASVAPLRSLALSKQSAEVLKRIERQLRSAPPLTVPSADRPDARLSALPQQN</sequence>
<comment type="similarity">
    <text evidence="2">In the C-terminal section; belongs to the transpeptidase family.</text>
</comment>
<evidence type="ECO:0000256" key="1">
    <source>
        <dbReference type="ARBA" id="ARBA00004752"/>
    </source>
</evidence>
<protein>
    <submittedName>
        <fullName evidence="18">Penicillin-binding protein</fullName>
    </submittedName>
</protein>
<dbReference type="UniPathway" id="UPA00219"/>
<evidence type="ECO:0000256" key="8">
    <source>
        <dbReference type="ARBA" id="ARBA00022801"/>
    </source>
</evidence>
<dbReference type="SUPFAM" id="SSF56601">
    <property type="entry name" value="beta-lactamase/transpeptidase-like"/>
    <property type="match status" value="1"/>
</dbReference>
<dbReference type="NCBIfam" id="TIGR02074">
    <property type="entry name" value="PBP_1a_fam"/>
    <property type="match status" value="1"/>
</dbReference>
<dbReference type="Proteomes" id="UP000192872">
    <property type="component" value="Unassembled WGS sequence"/>
</dbReference>
<dbReference type="InterPro" id="IPR001460">
    <property type="entry name" value="PCN-bd_Tpept"/>
</dbReference>
<evidence type="ECO:0000313" key="18">
    <source>
        <dbReference type="EMBL" id="OQW49725.1"/>
    </source>
</evidence>
<evidence type="ECO:0000256" key="9">
    <source>
        <dbReference type="ARBA" id="ARBA00022960"/>
    </source>
</evidence>
<evidence type="ECO:0000256" key="5">
    <source>
        <dbReference type="ARBA" id="ARBA00022670"/>
    </source>
</evidence>
<dbReference type="FunFam" id="1.10.3810.10:FF:000001">
    <property type="entry name" value="Penicillin-binding protein 1A"/>
    <property type="match status" value="1"/>
</dbReference>
<evidence type="ECO:0000256" key="15">
    <source>
        <dbReference type="SAM" id="MobiDB-lite"/>
    </source>
</evidence>
<dbReference type="GO" id="GO:0008658">
    <property type="term" value="F:penicillin binding"/>
    <property type="evidence" value="ECO:0007669"/>
    <property type="project" value="InterPro"/>
</dbReference>
<dbReference type="GO" id="GO:0008955">
    <property type="term" value="F:peptidoglycan glycosyltransferase activity"/>
    <property type="evidence" value="ECO:0007669"/>
    <property type="project" value="UniProtKB-EC"/>
</dbReference>
<dbReference type="AlphaFoldDB" id="A0A1W9HQI4"/>
<dbReference type="SUPFAM" id="SSF53955">
    <property type="entry name" value="Lysozyme-like"/>
    <property type="match status" value="1"/>
</dbReference>
<evidence type="ECO:0000256" key="6">
    <source>
        <dbReference type="ARBA" id="ARBA00022676"/>
    </source>
</evidence>